<dbReference type="EMBL" id="CP001107">
    <property type="protein sequence ID" value="ACR76901.1"/>
    <property type="molecule type" value="Genomic_DNA"/>
</dbReference>
<dbReference type="STRING" id="515619.EUBREC_3174"/>
<name>C4ZDC5_AGARV</name>
<feature type="transmembrane region" description="Helical" evidence="1">
    <location>
        <begin position="29"/>
        <end position="50"/>
    </location>
</feature>
<dbReference type="HOGENOM" id="CLU_3098941_0_0_9"/>
<dbReference type="PaxDb" id="515619-EUBREC_3174"/>
<reference evidence="2 3" key="1">
    <citation type="journal article" date="2009" name="Proc. Natl. Acad. Sci. U.S.A.">
        <title>Characterizing a model human gut microbiota composed of members of its two dominant bacterial phyla.</title>
        <authorList>
            <person name="Mahowald M.A."/>
            <person name="Rey F.E."/>
            <person name="Seedorf H."/>
            <person name="Turnbaugh P.J."/>
            <person name="Fulton R.S."/>
            <person name="Wollam A."/>
            <person name="Shah N."/>
            <person name="Wang C."/>
            <person name="Magrini V."/>
            <person name="Wilson R.K."/>
            <person name="Cantarel B.L."/>
            <person name="Coutinho P.M."/>
            <person name="Henrissat B."/>
            <person name="Crock L.W."/>
            <person name="Russell A."/>
            <person name="Verberkmoes N.C."/>
            <person name="Hettich R.L."/>
            <person name="Gordon J.I."/>
        </authorList>
    </citation>
    <scope>NUCLEOTIDE SEQUENCE [LARGE SCALE GENOMIC DNA]</scope>
    <source>
        <strain evidence="3">ATCC 33656 / DSM 3377 / JCM 17463 / KCTC 5835 / LMG 30912 / VPI 0990</strain>
    </source>
</reference>
<accession>C4ZDC5</accession>
<keyword evidence="1" id="KW-0812">Transmembrane</keyword>
<keyword evidence="1" id="KW-1133">Transmembrane helix</keyword>
<sequence length="51" mass="6333">MNISWHRLLLVRISQATGRRRYWTDILKIIFLIPCIRLYMQCIWGFLFQFT</sequence>
<protein>
    <submittedName>
        <fullName evidence="2">Uncharacterized protein</fullName>
    </submittedName>
</protein>
<evidence type="ECO:0000313" key="2">
    <source>
        <dbReference type="EMBL" id="ACR76901.1"/>
    </source>
</evidence>
<dbReference type="KEGG" id="ere:EUBREC_3174"/>
<organism evidence="2 3">
    <name type="scientific">Agathobacter rectalis (strain ATCC 33656 / DSM 3377 / JCM 17463 / KCTC 5835 / VPI 0990)</name>
    <name type="common">Eubacterium rectale</name>
    <dbReference type="NCBI Taxonomy" id="515619"/>
    <lineage>
        <taxon>Bacteria</taxon>
        <taxon>Bacillati</taxon>
        <taxon>Bacillota</taxon>
        <taxon>Clostridia</taxon>
        <taxon>Lachnospirales</taxon>
        <taxon>Lachnospiraceae</taxon>
        <taxon>Agathobacter</taxon>
    </lineage>
</organism>
<dbReference type="AlphaFoldDB" id="C4ZDC5"/>
<evidence type="ECO:0000256" key="1">
    <source>
        <dbReference type="SAM" id="Phobius"/>
    </source>
</evidence>
<proteinExistence type="predicted"/>
<keyword evidence="1" id="KW-0472">Membrane</keyword>
<evidence type="ECO:0000313" key="3">
    <source>
        <dbReference type="Proteomes" id="UP000001477"/>
    </source>
</evidence>
<dbReference type="Proteomes" id="UP000001477">
    <property type="component" value="Chromosome"/>
</dbReference>
<gene>
    <name evidence="2" type="ordered locus">EUBREC_3174</name>
</gene>